<keyword evidence="1" id="KW-0472">Membrane</keyword>
<protein>
    <submittedName>
        <fullName evidence="2">Uncharacterized protein</fullName>
    </submittedName>
</protein>
<gene>
    <name evidence="2" type="ORF">DZC30_17465</name>
</gene>
<dbReference type="Proteomes" id="UP000261948">
    <property type="component" value="Unassembled WGS sequence"/>
</dbReference>
<proteinExistence type="predicted"/>
<keyword evidence="1" id="KW-1133">Transmembrane helix</keyword>
<evidence type="ECO:0000313" key="3">
    <source>
        <dbReference type="Proteomes" id="UP000261948"/>
    </source>
</evidence>
<dbReference type="AlphaFoldDB" id="A0A373FF58"/>
<keyword evidence="3" id="KW-1185">Reference proteome</keyword>
<evidence type="ECO:0000256" key="1">
    <source>
        <dbReference type="SAM" id="Phobius"/>
    </source>
</evidence>
<feature type="transmembrane region" description="Helical" evidence="1">
    <location>
        <begin position="43"/>
        <end position="63"/>
    </location>
</feature>
<organism evidence="2 3">
    <name type="scientific">Comamonas testosteroni</name>
    <name type="common">Pseudomonas testosteroni</name>
    <dbReference type="NCBI Taxonomy" id="285"/>
    <lineage>
        <taxon>Bacteria</taxon>
        <taxon>Pseudomonadati</taxon>
        <taxon>Pseudomonadota</taxon>
        <taxon>Betaproteobacteria</taxon>
        <taxon>Burkholderiales</taxon>
        <taxon>Comamonadaceae</taxon>
        <taxon>Comamonas</taxon>
    </lineage>
</organism>
<comment type="caution">
    <text evidence="2">The sequence shown here is derived from an EMBL/GenBank/DDBJ whole genome shotgun (WGS) entry which is preliminary data.</text>
</comment>
<accession>A0A373FF58</accession>
<name>A0A373FF58_COMTE</name>
<evidence type="ECO:0000313" key="2">
    <source>
        <dbReference type="EMBL" id="RGE42085.1"/>
    </source>
</evidence>
<reference evidence="2 3" key="1">
    <citation type="submission" date="2018-08" db="EMBL/GenBank/DDBJ databases">
        <title>Comamonas testosteroni strain SWCO2.</title>
        <authorList>
            <person name="Jiang N."/>
            <person name="Zhang X.Z."/>
        </authorList>
    </citation>
    <scope>NUCLEOTIDE SEQUENCE [LARGE SCALE GENOMIC DNA]</scope>
    <source>
        <strain evidence="2 3">SWCO2</strain>
    </source>
</reference>
<dbReference type="EMBL" id="QURR01000025">
    <property type="protein sequence ID" value="RGE42085.1"/>
    <property type="molecule type" value="Genomic_DNA"/>
</dbReference>
<sequence>MYACQNCGAEFVLSDSNAPKQMRVVHSLDEGQFESLKRFKGQMALVAGMLLLVLLGLMLWPQLLRIFEAARPVPPNYGRLVEITLYQAQGKQYNVVRVMESGDENRDVFQILVNSLDSGKKLAEPQRLEFQRTTLSRKPQLMHFSDGNVYLVINSQRFLKLDQGSAQFVDLNDQLVNRYPRQLSVGISGIERAGDEYRDALVVTSNSGERFYVYWLTGEINVYGDNYSHFRARDFASYPQTVKRYGFAKAPLPVADISFPSLLVSYQQRVKDGEYQNVPGITLQSTDKPLGSTRAEALLELSPQWSVNAADLKKIGVQQLALVPPVERRFRGDVLAQNVSRVLIVFNTTPVTDQGRVLQLLNVADGQVVWSRTVEQLPQITRKGTYLSADALADGFFIRSDNSTPSLLIDNQGAIVHDFSARRD</sequence>
<keyword evidence="1" id="KW-0812">Transmembrane</keyword>